<keyword evidence="2" id="KW-1185">Reference proteome</keyword>
<organism evidence="1 2">
    <name type="scientific">Tanacetum coccineum</name>
    <dbReference type="NCBI Taxonomy" id="301880"/>
    <lineage>
        <taxon>Eukaryota</taxon>
        <taxon>Viridiplantae</taxon>
        <taxon>Streptophyta</taxon>
        <taxon>Embryophyta</taxon>
        <taxon>Tracheophyta</taxon>
        <taxon>Spermatophyta</taxon>
        <taxon>Magnoliopsida</taxon>
        <taxon>eudicotyledons</taxon>
        <taxon>Gunneridae</taxon>
        <taxon>Pentapetalae</taxon>
        <taxon>asterids</taxon>
        <taxon>campanulids</taxon>
        <taxon>Asterales</taxon>
        <taxon>Asteraceae</taxon>
        <taxon>Asteroideae</taxon>
        <taxon>Anthemideae</taxon>
        <taxon>Anthemidinae</taxon>
        <taxon>Tanacetum</taxon>
    </lineage>
</organism>
<proteinExistence type="predicted"/>
<reference evidence="1" key="1">
    <citation type="journal article" date="2022" name="Int. J. Mol. Sci.">
        <title>Draft Genome of Tanacetum Coccineum: Genomic Comparison of Closely Related Tanacetum-Family Plants.</title>
        <authorList>
            <person name="Yamashiro T."/>
            <person name="Shiraishi A."/>
            <person name="Nakayama K."/>
            <person name="Satake H."/>
        </authorList>
    </citation>
    <scope>NUCLEOTIDE SEQUENCE</scope>
</reference>
<sequence>MIIYGQKKHSVERSYLRVNSSGKTYRYSGCSKTTRTNASLMGTTAANQNTNLLSEHQNAIPPYMPPHCLNQEFHRPRGNRAVLTLDSLSRTPQEILATEHQLRLPQPAPLVGVPSKENLNRYCDYHNEKGHSTNDYFHLKQQLEIALESGKLNHLVKDVRQRGITRQRNNGPQKAKIINIV</sequence>
<evidence type="ECO:0000313" key="1">
    <source>
        <dbReference type="EMBL" id="GJS71891.1"/>
    </source>
</evidence>
<protein>
    <submittedName>
        <fullName evidence="1">Uncharacterized protein</fullName>
    </submittedName>
</protein>
<name>A0ABQ4Y2T7_9ASTR</name>
<comment type="caution">
    <text evidence="1">The sequence shown here is derived from an EMBL/GenBank/DDBJ whole genome shotgun (WGS) entry which is preliminary data.</text>
</comment>
<evidence type="ECO:0000313" key="2">
    <source>
        <dbReference type="Proteomes" id="UP001151760"/>
    </source>
</evidence>
<gene>
    <name evidence="1" type="ORF">Tco_0704732</name>
</gene>
<reference evidence="1" key="2">
    <citation type="submission" date="2022-01" db="EMBL/GenBank/DDBJ databases">
        <authorList>
            <person name="Yamashiro T."/>
            <person name="Shiraishi A."/>
            <person name="Satake H."/>
            <person name="Nakayama K."/>
        </authorList>
    </citation>
    <scope>NUCLEOTIDE SEQUENCE</scope>
</reference>
<dbReference type="EMBL" id="BQNB010010039">
    <property type="protein sequence ID" value="GJS71891.1"/>
    <property type="molecule type" value="Genomic_DNA"/>
</dbReference>
<dbReference type="Proteomes" id="UP001151760">
    <property type="component" value="Unassembled WGS sequence"/>
</dbReference>
<accession>A0ABQ4Y2T7</accession>